<evidence type="ECO:0000313" key="3">
    <source>
        <dbReference type="Proteomes" id="UP001583280"/>
    </source>
</evidence>
<feature type="compositionally biased region" description="Polar residues" evidence="1">
    <location>
        <begin position="503"/>
        <end position="521"/>
    </location>
</feature>
<organism evidence="2 3">
    <name type="scientific">Ceratocystis pirilliformis</name>
    <dbReference type="NCBI Taxonomy" id="259994"/>
    <lineage>
        <taxon>Eukaryota</taxon>
        <taxon>Fungi</taxon>
        <taxon>Dikarya</taxon>
        <taxon>Ascomycota</taxon>
        <taxon>Pezizomycotina</taxon>
        <taxon>Sordariomycetes</taxon>
        <taxon>Hypocreomycetidae</taxon>
        <taxon>Microascales</taxon>
        <taxon>Ceratocystidaceae</taxon>
        <taxon>Ceratocystis</taxon>
    </lineage>
</organism>
<evidence type="ECO:0000256" key="1">
    <source>
        <dbReference type="SAM" id="MobiDB-lite"/>
    </source>
</evidence>
<feature type="region of interest" description="Disordered" evidence="1">
    <location>
        <begin position="668"/>
        <end position="704"/>
    </location>
</feature>
<feature type="region of interest" description="Disordered" evidence="1">
    <location>
        <begin position="413"/>
        <end position="450"/>
    </location>
</feature>
<feature type="region of interest" description="Disordered" evidence="1">
    <location>
        <begin position="178"/>
        <end position="245"/>
    </location>
</feature>
<proteinExistence type="predicted"/>
<gene>
    <name evidence="2" type="ORF">Cpir12675_000435</name>
</gene>
<feature type="compositionally biased region" description="Polar residues" evidence="1">
    <location>
        <begin position="535"/>
        <end position="546"/>
    </location>
</feature>
<feature type="compositionally biased region" description="Low complexity" evidence="1">
    <location>
        <begin position="436"/>
        <end position="446"/>
    </location>
</feature>
<comment type="caution">
    <text evidence="2">The sequence shown here is derived from an EMBL/GenBank/DDBJ whole genome shotgun (WGS) entry which is preliminary data.</text>
</comment>
<keyword evidence="3" id="KW-1185">Reference proteome</keyword>
<feature type="compositionally biased region" description="Basic and acidic residues" evidence="1">
    <location>
        <begin position="306"/>
        <end position="316"/>
    </location>
</feature>
<feature type="compositionally biased region" description="Polar residues" evidence="1">
    <location>
        <begin position="472"/>
        <end position="488"/>
    </location>
</feature>
<sequence>MVPPFVSTSTNSPHDRMEGPLMVPPDRGQILGRAAWKTRYVVCGKRESSASGPQTPSSSKARQPLRITSDEVYLSLYKNKGDSDSVYQCAVSHITDCQVQMIAHRKQGPVLPTLVITVSDRERKRRSSRAANLIGGNKESFSSALTLWLRTTPEDKQSLLHEWGRFIMARKLPMSPDSPASPTFMNPFGARNEVARPPTGNASGRVPMHHKSSIATQSSRERAVTYSSDSPSLRSKASDLSTPSSTMPAYTISNSYSQGQCQVFSPAASDLPSPATTTTLDEYRNDSGESWPVPKGPATNTSSPIRRRESLDKRPSAVDSSSPPVPGETILDRAFNMRMVPGSERMIPGEEKLSSLARFEALMREADVKRRDEEHRRQVEEEMAMRSTFNSDFMDEDKDFDEMAVFHNHHDDTRHQGMHEQQPLQSHWSASPVNVTSSAPTTATPSQRHTLISPAAQRALNFITSRHESGGLVNSSTSPSLGQHSGSASHRPRTGYSGRRRPTISSRTHSQPHSFFQQNIVSEAPPLGPSAIPKQPSTKSRPQTTIADRRQSETRINYRSSKSVVTIMKNCSSGSGNYAASTATKPKMGLTGATAVTAPTSPNISASASADIMQARRSSFTECDKRISQASSMLIMQSNATGTSISDGRASTDTYDLPFDENLVPQQNRHTLVPPPRPSRNWASTATDRGGFRQGMVSTEGGFF</sequence>
<dbReference type="EMBL" id="JAWDJO010000005">
    <property type="protein sequence ID" value="KAL1901566.1"/>
    <property type="molecule type" value="Genomic_DNA"/>
</dbReference>
<name>A0ABR3ZLH3_9PEZI</name>
<evidence type="ECO:0000313" key="2">
    <source>
        <dbReference type="EMBL" id="KAL1901566.1"/>
    </source>
</evidence>
<feature type="compositionally biased region" description="Polar residues" evidence="1">
    <location>
        <begin position="225"/>
        <end position="245"/>
    </location>
</feature>
<feature type="compositionally biased region" description="Polar residues" evidence="1">
    <location>
        <begin position="422"/>
        <end position="435"/>
    </location>
</feature>
<feature type="region of interest" description="Disordered" evidence="1">
    <location>
        <begin position="1"/>
        <end position="26"/>
    </location>
</feature>
<feature type="region of interest" description="Disordered" evidence="1">
    <location>
        <begin position="469"/>
        <end position="552"/>
    </location>
</feature>
<feature type="compositionally biased region" description="Basic residues" evidence="1">
    <location>
        <begin position="490"/>
        <end position="502"/>
    </location>
</feature>
<dbReference type="Proteomes" id="UP001583280">
    <property type="component" value="Unassembled WGS sequence"/>
</dbReference>
<protein>
    <submittedName>
        <fullName evidence="2">Uncharacterized protein</fullName>
    </submittedName>
</protein>
<feature type="region of interest" description="Disordered" evidence="1">
    <location>
        <begin position="265"/>
        <end position="332"/>
    </location>
</feature>
<feature type="compositionally biased region" description="Polar residues" evidence="1">
    <location>
        <begin position="1"/>
        <end position="12"/>
    </location>
</feature>
<accession>A0ABR3ZLH3</accession>
<reference evidence="2 3" key="1">
    <citation type="journal article" date="2024" name="IMA Fungus">
        <title>IMA Genome - F19 : A genome assembly and annotation guide to empower mycologists, including annotated draft genome sequences of Ceratocystis pirilliformis, Diaporthe australafricana, Fusarium ophioides, Paecilomyces lecythidis, and Sporothrix stenoceras.</title>
        <authorList>
            <person name="Aylward J."/>
            <person name="Wilson A.M."/>
            <person name="Visagie C.M."/>
            <person name="Spraker J."/>
            <person name="Barnes I."/>
            <person name="Buitendag C."/>
            <person name="Ceriani C."/>
            <person name="Del Mar Angel L."/>
            <person name="du Plessis D."/>
            <person name="Fuchs T."/>
            <person name="Gasser K."/>
            <person name="Kramer D."/>
            <person name="Li W."/>
            <person name="Munsamy K."/>
            <person name="Piso A."/>
            <person name="Price J.L."/>
            <person name="Sonnekus B."/>
            <person name="Thomas C."/>
            <person name="van der Nest A."/>
            <person name="van Dijk A."/>
            <person name="van Heerden A."/>
            <person name="van Vuuren N."/>
            <person name="Yilmaz N."/>
            <person name="Duong T.A."/>
            <person name="van der Merwe N.A."/>
            <person name="Wingfield M.J."/>
            <person name="Wingfield B.D."/>
        </authorList>
    </citation>
    <scope>NUCLEOTIDE SEQUENCE [LARGE SCALE GENOMIC DNA]</scope>
    <source>
        <strain evidence="2 3">CMW 12675</strain>
    </source>
</reference>